<reference evidence="2" key="2">
    <citation type="submission" date="2020-05" db="UniProtKB">
        <authorList>
            <consortium name="EnsemblMetazoa"/>
        </authorList>
    </citation>
    <scope>IDENTIFICATION</scope>
    <source>
        <strain evidence="2">IAEA</strain>
    </source>
</reference>
<dbReference type="SMART" id="SM00515">
    <property type="entry name" value="eIF5C"/>
    <property type="match status" value="1"/>
</dbReference>
<dbReference type="EnsemblMetazoa" id="GBRI018755-RA">
    <property type="protein sequence ID" value="GBRI018755-PA"/>
    <property type="gene ID" value="GBRI018755"/>
</dbReference>
<reference evidence="3" key="1">
    <citation type="submission" date="2014-03" db="EMBL/GenBank/DDBJ databases">
        <authorList>
            <person name="Aksoy S."/>
            <person name="Warren W."/>
            <person name="Wilson R.K."/>
        </authorList>
    </citation>
    <scope>NUCLEOTIDE SEQUENCE [LARGE SCALE GENOMIC DNA]</scope>
    <source>
        <strain evidence="3">IAEA</strain>
    </source>
</reference>
<name>A0A1A9WGD2_9MUSC</name>
<dbReference type="InterPro" id="IPR051956">
    <property type="entry name" value="eIF2B_epsilon"/>
</dbReference>
<dbReference type="InterPro" id="IPR003307">
    <property type="entry name" value="W2_domain"/>
</dbReference>
<evidence type="ECO:0000259" key="1">
    <source>
        <dbReference type="PROSITE" id="PS51363"/>
    </source>
</evidence>
<dbReference type="Pfam" id="PF02020">
    <property type="entry name" value="W2"/>
    <property type="match status" value="1"/>
</dbReference>
<dbReference type="CDD" id="cd11558">
    <property type="entry name" value="W2_eIF2B_epsilon"/>
    <property type="match status" value="1"/>
</dbReference>
<dbReference type="GO" id="GO:0005851">
    <property type="term" value="C:eukaryotic translation initiation factor 2B complex"/>
    <property type="evidence" value="ECO:0007669"/>
    <property type="project" value="TreeGrafter"/>
</dbReference>
<dbReference type="GO" id="GO:0005085">
    <property type="term" value="F:guanyl-nucleotide exchange factor activity"/>
    <property type="evidence" value="ECO:0007669"/>
    <property type="project" value="InterPro"/>
</dbReference>
<keyword evidence="3" id="KW-1185">Reference proteome</keyword>
<sequence>MMRKIRGSAFVIDNEAKVADDEDEKNHFTSPKMKKLIAIIENSDYNAATASNPEYLILEINSSRYAYNMSLREVKFNIVKTILNMSPIKRPPNNISVALNTVFNHLRPIMANYIRTDDAMVDCLKALENVHYLYDQDFVTEDIILAWYKRHDNNQDRILKQSLQNFIKWLQQTSDGDDKEMDKDV</sequence>
<dbReference type="Gene3D" id="1.25.40.180">
    <property type="match status" value="1"/>
</dbReference>
<dbReference type="AlphaFoldDB" id="A0A1A9WGD2"/>
<dbReference type="STRING" id="37001.A0A1A9WGD2"/>
<dbReference type="Proteomes" id="UP000091820">
    <property type="component" value="Unassembled WGS sequence"/>
</dbReference>
<dbReference type="PANTHER" id="PTHR45887:SF1">
    <property type="entry name" value="TRANSLATION INITIATION FACTOR EIF-2B SUBUNIT EPSILON"/>
    <property type="match status" value="1"/>
</dbReference>
<dbReference type="GO" id="GO:0003743">
    <property type="term" value="F:translation initiation factor activity"/>
    <property type="evidence" value="ECO:0007669"/>
    <property type="project" value="TreeGrafter"/>
</dbReference>
<dbReference type="SUPFAM" id="SSF48371">
    <property type="entry name" value="ARM repeat"/>
    <property type="match status" value="1"/>
</dbReference>
<organism evidence="2 3">
    <name type="scientific">Glossina brevipalpis</name>
    <dbReference type="NCBI Taxonomy" id="37001"/>
    <lineage>
        <taxon>Eukaryota</taxon>
        <taxon>Metazoa</taxon>
        <taxon>Ecdysozoa</taxon>
        <taxon>Arthropoda</taxon>
        <taxon>Hexapoda</taxon>
        <taxon>Insecta</taxon>
        <taxon>Pterygota</taxon>
        <taxon>Neoptera</taxon>
        <taxon>Endopterygota</taxon>
        <taxon>Diptera</taxon>
        <taxon>Brachycera</taxon>
        <taxon>Muscomorpha</taxon>
        <taxon>Hippoboscoidea</taxon>
        <taxon>Glossinidae</taxon>
        <taxon>Glossina</taxon>
    </lineage>
</organism>
<feature type="domain" description="W2" evidence="1">
    <location>
        <begin position="23"/>
        <end position="180"/>
    </location>
</feature>
<dbReference type="PANTHER" id="PTHR45887">
    <property type="entry name" value="TRANSLATION INITIATION FACTOR EIF-2B SUBUNIT EPSILON"/>
    <property type="match status" value="1"/>
</dbReference>
<proteinExistence type="predicted"/>
<dbReference type="GO" id="GO:0031369">
    <property type="term" value="F:translation initiation factor binding"/>
    <property type="evidence" value="ECO:0007669"/>
    <property type="project" value="InterPro"/>
</dbReference>
<dbReference type="VEuPathDB" id="VectorBase:GBRI018755"/>
<dbReference type="InterPro" id="IPR044123">
    <property type="entry name" value="W2_eIF2B_epsilon"/>
</dbReference>
<evidence type="ECO:0000313" key="3">
    <source>
        <dbReference type="Proteomes" id="UP000091820"/>
    </source>
</evidence>
<dbReference type="PROSITE" id="PS51363">
    <property type="entry name" value="W2"/>
    <property type="match status" value="1"/>
</dbReference>
<accession>A0A1A9WGD2</accession>
<protein>
    <submittedName>
        <fullName evidence="2">W2 domain-containing protein</fullName>
    </submittedName>
</protein>
<evidence type="ECO:0000313" key="2">
    <source>
        <dbReference type="EnsemblMetazoa" id="GBRI018755-PA"/>
    </source>
</evidence>
<dbReference type="InterPro" id="IPR016024">
    <property type="entry name" value="ARM-type_fold"/>
</dbReference>